<dbReference type="RefSeq" id="WP_162369696.1">
    <property type="nucleotide sequence ID" value="NZ_JAAEEH010000008.1"/>
</dbReference>
<name>A0A7X5HUT2_9FIRM</name>
<dbReference type="EMBL" id="JAAEEH010000008">
    <property type="protein sequence ID" value="NDL66970.1"/>
    <property type="molecule type" value="Genomic_DNA"/>
</dbReference>
<comment type="caution">
    <text evidence="2">The sequence shown here is derived from an EMBL/GenBank/DDBJ whole genome shotgun (WGS) entry which is preliminary data.</text>
</comment>
<feature type="domain" description="Phospholipase C/D" evidence="1">
    <location>
        <begin position="5"/>
        <end position="111"/>
    </location>
</feature>
<accession>A0A7X5HUT2</accession>
<organism evidence="2 3">
    <name type="scientific">Anaerotalea alkaliphila</name>
    <dbReference type="NCBI Taxonomy" id="2662126"/>
    <lineage>
        <taxon>Bacteria</taxon>
        <taxon>Bacillati</taxon>
        <taxon>Bacillota</taxon>
        <taxon>Clostridia</taxon>
        <taxon>Eubacteriales</taxon>
        <taxon>Anaerotalea</taxon>
    </lineage>
</organism>
<evidence type="ECO:0000313" key="3">
    <source>
        <dbReference type="Proteomes" id="UP000461585"/>
    </source>
</evidence>
<dbReference type="AlphaFoldDB" id="A0A7X5HUT2"/>
<dbReference type="InterPro" id="IPR029002">
    <property type="entry name" value="PLPC/GPLD1"/>
</dbReference>
<sequence>MNFFTHLLIAKTLYRQLSLEHSLHRRAFSFGNVKPDLSSRCLRNPHTLENHLLLVRTEFRRLLGDMPPEELARGLGEVCHYISDFFCRSHLDRESYEDWGRHFFYELRLHWKMLGMAGKRLAGPFADPPLEDKGAGGDLEAVVLSLRKGYLASPPSMETDLEYALAAGLWACRRILEYGNLLQFADDPDQVVW</sequence>
<dbReference type="Proteomes" id="UP000461585">
    <property type="component" value="Unassembled WGS sequence"/>
</dbReference>
<dbReference type="Pfam" id="PF00882">
    <property type="entry name" value="Zn_dep_PLPC"/>
    <property type="match status" value="1"/>
</dbReference>
<keyword evidence="3" id="KW-1185">Reference proteome</keyword>
<evidence type="ECO:0000313" key="2">
    <source>
        <dbReference type="EMBL" id="NDL66970.1"/>
    </source>
</evidence>
<protein>
    <submittedName>
        <fullName evidence="2">Zinc dependent phospholipase C family protein</fullName>
    </submittedName>
</protein>
<gene>
    <name evidence="2" type="ORF">GXN74_04305</name>
</gene>
<evidence type="ECO:0000259" key="1">
    <source>
        <dbReference type="Pfam" id="PF00882"/>
    </source>
</evidence>
<proteinExistence type="predicted"/>
<reference evidence="2 3" key="1">
    <citation type="submission" date="2020-01" db="EMBL/GenBank/DDBJ databases">
        <title>Anaeroalcalibacter tamaniensis gen. nov., sp. nov., moderately halophilic strictly anaerobic fermenter bacterium from mud volcano of Taman peninsula.</title>
        <authorList>
            <person name="Frolova A."/>
            <person name="Merkel A.Y."/>
            <person name="Slobodkin A.I."/>
        </authorList>
    </citation>
    <scope>NUCLEOTIDE SEQUENCE [LARGE SCALE GENOMIC DNA]</scope>
    <source>
        <strain evidence="2 3">F-3ap</strain>
    </source>
</reference>